<reference evidence="11 12" key="1">
    <citation type="journal article" date="2023" name="Arcadia Sci">
        <title>De novo assembly of a long-read Amblyomma americanum tick genome.</title>
        <authorList>
            <person name="Chou S."/>
            <person name="Poskanzer K.E."/>
            <person name="Rollins M."/>
            <person name="Thuy-Boun P.S."/>
        </authorList>
    </citation>
    <scope>NUCLEOTIDE SEQUENCE [LARGE SCALE GENOMIC DNA]</scope>
    <source>
        <strain evidence="11">F_SG_1</strain>
        <tissue evidence="11">Salivary glands</tissue>
    </source>
</reference>
<dbReference type="Pfam" id="PF20985">
    <property type="entry name" value="Legum_prodom"/>
    <property type="match status" value="1"/>
</dbReference>
<keyword evidence="7" id="KW-0788">Thiol protease</keyword>
<sequence>MDLWTLLVSFLSWASNFGPLPENFNNADDLFAASPKRWAILVAGSKTYKNYRHQADVCHAYQVLHRHGVPDRRIVVMMYDDIAKDPQNPDKRRLYNRPDGPDVYKGVPKDYTEDLVTPFNFLQILQGKKIKGGSKKVIASGPKDHIFIYFSGHGTTGLVRFPNGEALFATDFVNVLQTMHAEKRYAKMTIYVEACKSGSMFANLLPNNIDIYATTAANPFEPSYACYWDGNRAAYLGNKYSTSWMEDSDAQDLKTRSLNEQYEFVKAETTRSHVMQYGDDAMGALKVGDFQGDKIVKPFVFPFFPCGGTPDCDTNVAVLKHQIAEATDPVRRMSLQKKLNQTLEERYFVEMKIAKIAKYVAQEGGNATKALLSTRRIVTNFDCYKGAVLYFSERCSSIYKHTYALEHLHVLANACDSGYTLPVLTAAMDKACSHDDVAGTA</sequence>
<comment type="similarity">
    <text evidence="2">Belongs to the peptidase C13 family.</text>
</comment>
<evidence type="ECO:0000259" key="10">
    <source>
        <dbReference type="Pfam" id="PF20985"/>
    </source>
</evidence>
<dbReference type="InterPro" id="IPR046427">
    <property type="entry name" value="Legumain_prodom_sf"/>
</dbReference>
<evidence type="ECO:0000256" key="5">
    <source>
        <dbReference type="ARBA" id="ARBA00022729"/>
    </source>
</evidence>
<evidence type="ECO:0000256" key="9">
    <source>
        <dbReference type="SAM" id="SignalP"/>
    </source>
</evidence>
<dbReference type="CDD" id="cd21115">
    <property type="entry name" value="legumain_C"/>
    <property type="match status" value="1"/>
</dbReference>
<dbReference type="PANTHER" id="PTHR12000:SF42">
    <property type="entry name" value="LEGUMAIN"/>
    <property type="match status" value="1"/>
</dbReference>
<dbReference type="PANTHER" id="PTHR12000">
    <property type="entry name" value="HEMOGLOBINASE FAMILY MEMBER"/>
    <property type="match status" value="1"/>
</dbReference>
<dbReference type="Pfam" id="PF01650">
    <property type="entry name" value="Peptidase_C13"/>
    <property type="match status" value="1"/>
</dbReference>
<feature type="chain" id="PRO_5042919043" description="legumain" evidence="9">
    <location>
        <begin position="17"/>
        <end position="441"/>
    </location>
</feature>
<feature type="active site" description="Nucleophile" evidence="8">
    <location>
        <position position="195"/>
    </location>
</feature>
<evidence type="ECO:0000256" key="1">
    <source>
        <dbReference type="ARBA" id="ARBA00000810"/>
    </source>
</evidence>
<dbReference type="Proteomes" id="UP001321473">
    <property type="component" value="Unassembled WGS sequence"/>
</dbReference>
<evidence type="ECO:0000256" key="7">
    <source>
        <dbReference type="ARBA" id="ARBA00022807"/>
    </source>
</evidence>
<feature type="signal peptide" evidence="9">
    <location>
        <begin position="1"/>
        <end position="16"/>
    </location>
</feature>
<dbReference type="InterPro" id="IPR048501">
    <property type="entry name" value="Legum_prodom"/>
</dbReference>
<evidence type="ECO:0000313" key="12">
    <source>
        <dbReference type="Proteomes" id="UP001321473"/>
    </source>
</evidence>
<evidence type="ECO:0000256" key="2">
    <source>
        <dbReference type="ARBA" id="ARBA00009941"/>
    </source>
</evidence>
<dbReference type="EMBL" id="JARKHS020013683">
    <property type="protein sequence ID" value="KAK8775822.1"/>
    <property type="molecule type" value="Genomic_DNA"/>
</dbReference>
<feature type="domain" description="Legumain prodomain" evidence="10">
    <location>
        <begin position="337"/>
        <end position="432"/>
    </location>
</feature>
<evidence type="ECO:0000256" key="8">
    <source>
        <dbReference type="PIRSR" id="PIRSR019663-1"/>
    </source>
</evidence>
<evidence type="ECO:0000313" key="11">
    <source>
        <dbReference type="EMBL" id="KAK8775822.1"/>
    </source>
</evidence>
<dbReference type="GO" id="GO:0051603">
    <property type="term" value="P:proteolysis involved in protein catabolic process"/>
    <property type="evidence" value="ECO:0007669"/>
    <property type="project" value="TreeGrafter"/>
</dbReference>
<dbReference type="Gene3D" id="3.40.50.1460">
    <property type="match status" value="1"/>
</dbReference>
<evidence type="ECO:0000256" key="4">
    <source>
        <dbReference type="ARBA" id="ARBA00022670"/>
    </source>
</evidence>
<gene>
    <name evidence="11" type="ORF">V5799_030833</name>
</gene>
<dbReference type="GO" id="GO:0005773">
    <property type="term" value="C:vacuole"/>
    <property type="evidence" value="ECO:0007669"/>
    <property type="project" value="GOC"/>
</dbReference>
<dbReference type="AlphaFoldDB" id="A0AAQ4ELY7"/>
<evidence type="ECO:0000256" key="3">
    <source>
        <dbReference type="ARBA" id="ARBA00012628"/>
    </source>
</evidence>
<protein>
    <recommendedName>
        <fullName evidence="3">legumain</fullName>
        <ecNumber evidence="3">3.4.22.34</ecNumber>
    </recommendedName>
</protein>
<keyword evidence="6" id="KW-0378">Hydrolase</keyword>
<comment type="caution">
    <text evidence="11">The sequence shown here is derived from an EMBL/GenBank/DDBJ whole genome shotgun (WGS) entry which is preliminary data.</text>
</comment>
<keyword evidence="4" id="KW-0645">Protease</keyword>
<evidence type="ECO:0000256" key="6">
    <source>
        <dbReference type="ARBA" id="ARBA00022801"/>
    </source>
</evidence>
<keyword evidence="5 9" id="KW-0732">Signal</keyword>
<dbReference type="InterPro" id="IPR001096">
    <property type="entry name" value="Peptidase_C13"/>
</dbReference>
<dbReference type="GO" id="GO:0004197">
    <property type="term" value="F:cysteine-type endopeptidase activity"/>
    <property type="evidence" value="ECO:0007669"/>
    <property type="project" value="UniProtKB-EC"/>
</dbReference>
<organism evidence="11 12">
    <name type="scientific">Amblyomma americanum</name>
    <name type="common">Lone star tick</name>
    <dbReference type="NCBI Taxonomy" id="6943"/>
    <lineage>
        <taxon>Eukaryota</taxon>
        <taxon>Metazoa</taxon>
        <taxon>Ecdysozoa</taxon>
        <taxon>Arthropoda</taxon>
        <taxon>Chelicerata</taxon>
        <taxon>Arachnida</taxon>
        <taxon>Acari</taxon>
        <taxon>Parasitiformes</taxon>
        <taxon>Ixodida</taxon>
        <taxon>Ixodoidea</taxon>
        <taxon>Ixodidae</taxon>
        <taxon>Amblyomminae</taxon>
        <taxon>Amblyomma</taxon>
    </lineage>
</organism>
<name>A0AAQ4ELY7_AMBAM</name>
<dbReference type="PRINTS" id="PR00776">
    <property type="entry name" value="HEMOGLOBNASE"/>
</dbReference>
<dbReference type="GO" id="GO:0006624">
    <property type="term" value="P:vacuolar protein processing"/>
    <property type="evidence" value="ECO:0007669"/>
    <property type="project" value="TreeGrafter"/>
</dbReference>
<keyword evidence="12" id="KW-1185">Reference proteome</keyword>
<dbReference type="FunFam" id="3.40.50.1460:FF:000006">
    <property type="entry name" value="Legumain"/>
    <property type="match status" value="1"/>
</dbReference>
<dbReference type="PIRSF" id="PIRSF019663">
    <property type="entry name" value="Legumain"/>
    <property type="match status" value="1"/>
</dbReference>
<accession>A0AAQ4ELY7</accession>
<proteinExistence type="inferred from homology"/>
<comment type="catalytic activity">
    <reaction evidence="1">
        <text>Hydrolysis of proteins and small molecule substrates at -Asn-|-Xaa- bonds.</text>
        <dbReference type="EC" id="3.4.22.34"/>
    </reaction>
</comment>
<dbReference type="Gene3D" id="1.10.132.130">
    <property type="match status" value="1"/>
</dbReference>
<dbReference type="EC" id="3.4.22.34" evidence="3"/>
<feature type="active site" evidence="8">
    <location>
        <position position="153"/>
    </location>
</feature>